<evidence type="ECO:0000259" key="3">
    <source>
        <dbReference type="PROSITE" id="PS50983"/>
    </source>
</evidence>
<dbReference type="PROSITE" id="PS50983">
    <property type="entry name" value="FE_B12_PBP"/>
    <property type="match status" value="1"/>
</dbReference>
<evidence type="ECO:0000256" key="1">
    <source>
        <dbReference type="ARBA" id="ARBA00022729"/>
    </source>
</evidence>
<dbReference type="PANTHER" id="PTHR30535:SF34">
    <property type="entry name" value="MOLYBDATE-BINDING PROTEIN MOLA"/>
    <property type="match status" value="1"/>
</dbReference>
<dbReference type="Gene3D" id="3.40.50.1980">
    <property type="entry name" value="Nitrogenase molybdenum iron protein domain"/>
    <property type="match status" value="2"/>
</dbReference>
<dbReference type="SUPFAM" id="SSF53807">
    <property type="entry name" value="Helical backbone' metal receptor"/>
    <property type="match status" value="1"/>
</dbReference>
<organism evidence="4 5">
    <name type="scientific">Paraglaciecola mesophila</name>
    <dbReference type="NCBI Taxonomy" id="197222"/>
    <lineage>
        <taxon>Bacteria</taxon>
        <taxon>Pseudomonadati</taxon>
        <taxon>Pseudomonadota</taxon>
        <taxon>Gammaproteobacteria</taxon>
        <taxon>Alteromonadales</taxon>
        <taxon>Alteromonadaceae</taxon>
        <taxon>Paraglaciecola</taxon>
    </lineage>
</organism>
<evidence type="ECO:0000313" key="5">
    <source>
        <dbReference type="Proteomes" id="UP001461163"/>
    </source>
</evidence>
<dbReference type="PANTHER" id="PTHR30535">
    <property type="entry name" value="VITAMIN B12-BINDING PROTEIN"/>
    <property type="match status" value="1"/>
</dbReference>
<dbReference type="CDD" id="cd01144">
    <property type="entry name" value="BtuF"/>
    <property type="match status" value="1"/>
</dbReference>
<proteinExistence type="predicted"/>
<feature type="signal peptide" evidence="2">
    <location>
        <begin position="1"/>
        <end position="28"/>
    </location>
</feature>
<dbReference type="InterPro" id="IPR050902">
    <property type="entry name" value="ABC_Transporter_SBP"/>
</dbReference>
<dbReference type="Proteomes" id="UP001461163">
    <property type="component" value="Unassembled WGS sequence"/>
</dbReference>
<dbReference type="RefSeq" id="WP_342881840.1">
    <property type="nucleotide sequence ID" value="NZ_JBBMQS010000006.1"/>
</dbReference>
<evidence type="ECO:0000313" key="4">
    <source>
        <dbReference type="EMBL" id="MEM5498145.1"/>
    </source>
</evidence>
<name>A0ABU9SW77_9ALTE</name>
<evidence type="ECO:0000256" key="2">
    <source>
        <dbReference type="SAM" id="SignalP"/>
    </source>
</evidence>
<dbReference type="InterPro" id="IPR054828">
    <property type="entry name" value="Vit_B12_bind_prot"/>
</dbReference>
<dbReference type="Pfam" id="PF01497">
    <property type="entry name" value="Peripla_BP_2"/>
    <property type="match status" value="1"/>
</dbReference>
<feature type="chain" id="PRO_5046553085" evidence="2">
    <location>
        <begin position="29"/>
        <end position="349"/>
    </location>
</feature>
<keyword evidence="1 2" id="KW-0732">Signal</keyword>
<protein>
    <submittedName>
        <fullName evidence="4">Cobalamin-binding protein</fullName>
    </submittedName>
</protein>
<sequence>MTATKQNKLVWLLMCVVALALNTPSVYAQNETAKSKSADANVAIDDALGSEVNNAASNPGNSGQPKISEIDAIFDEITQLSKDKRQKLRIIALAPHIVESLFEVGAGQQVIATTAHADYPEAAKDILQIGNYARLQIEKIVQLQPDVVIAWKTGNPGDDLARLKQYKIKVIYSNPTTLSQVGDELLMLGQLTGREDVAEPAASQYREQLDMLKARYATKAPMRTFYELWSRPLRTVANNAWPQQQLALCGAKNPFANASDDYPSIGLEQVLVTLPQVIIQPTQHASDTPDALNWAQWQHIPAAENGFIFHPNADKVHRMTSRMLDEVALMCEQIDKARQFYQTDTPLPH</sequence>
<keyword evidence="5" id="KW-1185">Reference proteome</keyword>
<dbReference type="EMBL" id="JBBMQS010000006">
    <property type="protein sequence ID" value="MEM5498145.1"/>
    <property type="molecule type" value="Genomic_DNA"/>
</dbReference>
<dbReference type="NCBIfam" id="NF038402">
    <property type="entry name" value="TroA_like"/>
    <property type="match status" value="1"/>
</dbReference>
<accession>A0ABU9SW77</accession>
<dbReference type="InterPro" id="IPR002491">
    <property type="entry name" value="ABC_transptr_periplasmic_BD"/>
</dbReference>
<feature type="domain" description="Fe/B12 periplasmic-binding" evidence="3">
    <location>
        <begin position="89"/>
        <end position="345"/>
    </location>
</feature>
<reference evidence="4 5" key="1">
    <citation type="submission" date="2024-03" db="EMBL/GenBank/DDBJ databases">
        <title>Community enrichment and isolation of bacterial strains for fucoidan degradation.</title>
        <authorList>
            <person name="Sichert A."/>
        </authorList>
    </citation>
    <scope>NUCLEOTIDE SEQUENCE [LARGE SCALE GENOMIC DNA]</scope>
    <source>
        <strain evidence="4 5">AS12</strain>
    </source>
</reference>
<gene>
    <name evidence="4" type="ORF">WNY77_12115</name>
</gene>
<comment type="caution">
    <text evidence="4">The sequence shown here is derived from an EMBL/GenBank/DDBJ whole genome shotgun (WGS) entry which is preliminary data.</text>
</comment>